<evidence type="ECO:0000256" key="7">
    <source>
        <dbReference type="ARBA" id="ARBA00022723"/>
    </source>
</evidence>
<comment type="subcellular location">
    <subcellularLocation>
        <location evidence="2">Cell membrane</location>
        <topology evidence="2">Multi-pass membrane protein</topology>
    </subcellularLocation>
</comment>
<keyword evidence="5" id="KW-0349">Heme</keyword>
<dbReference type="EMBL" id="CP013480">
    <property type="protein sequence ID" value="ALS61135.1"/>
    <property type="molecule type" value="Genomic_DNA"/>
</dbReference>
<keyword evidence="3" id="KW-0813">Transport</keyword>
<comment type="cofactor">
    <cofactor evidence="1">
        <name>heme b</name>
        <dbReference type="ChEBI" id="CHEBI:60344"/>
    </cofactor>
</comment>
<evidence type="ECO:0000256" key="12">
    <source>
        <dbReference type="ARBA" id="ARBA00037975"/>
    </source>
</evidence>
<evidence type="ECO:0000256" key="14">
    <source>
        <dbReference type="SAM" id="Phobius"/>
    </source>
</evidence>
<reference evidence="17" key="1">
    <citation type="submission" date="2015-12" db="EMBL/GenBank/DDBJ databases">
        <title>Complete genome sequence of Pandoraea norimbergensis DSM 11628.</title>
        <authorList>
            <person name="Ee R."/>
            <person name="Lim Y.-L."/>
            <person name="Yong D."/>
            <person name="Yin W.-F."/>
            <person name="Chan K.-G."/>
        </authorList>
    </citation>
    <scope>NUCLEOTIDE SEQUENCE [LARGE SCALE GENOMIC DNA]</scope>
    <source>
        <strain evidence="17">DSM 11628</strain>
    </source>
</reference>
<dbReference type="SUPFAM" id="SSF81342">
    <property type="entry name" value="Transmembrane di-heme cytochromes"/>
    <property type="match status" value="1"/>
</dbReference>
<comment type="similarity">
    <text evidence="12">Belongs to the cytochrome b561 family.</text>
</comment>
<dbReference type="InterPro" id="IPR016174">
    <property type="entry name" value="Di-haem_cyt_TM"/>
</dbReference>
<feature type="transmembrane region" description="Helical" evidence="14">
    <location>
        <begin position="121"/>
        <end position="140"/>
    </location>
</feature>
<evidence type="ECO:0000256" key="6">
    <source>
        <dbReference type="ARBA" id="ARBA00022692"/>
    </source>
</evidence>
<keyword evidence="7" id="KW-0479">Metal-binding</keyword>
<keyword evidence="4" id="KW-1003">Cell membrane</keyword>
<evidence type="ECO:0000256" key="1">
    <source>
        <dbReference type="ARBA" id="ARBA00001970"/>
    </source>
</evidence>
<evidence type="ECO:0000259" key="15">
    <source>
        <dbReference type="Pfam" id="PF01292"/>
    </source>
</evidence>
<evidence type="ECO:0000313" key="16">
    <source>
        <dbReference type="EMBL" id="ALS61135.1"/>
    </source>
</evidence>
<evidence type="ECO:0000256" key="8">
    <source>
        <dbReference type="ARBA" id="ARBA00022982"/>
    </source>
</evidence>
<feature type="transmembrane region" description="Helical" evidence="14">
    <location>
        <begin position="84"/>
        <end position="101"/>
    </location>
</feature>
<feature type="region of interest" description="Disordered" evidence="13">
    <location>
        <begin position="1"/>
        <end position="21"/>
    </location>
</feature>
<dbReference type="PANTHER" id="PTHR30529">
    <property type="entry name" value="CYTOCHROME B561"/>
    <property type="match status" value="1"/>
</dbReference>
<evidence type="ECO:0000256" key="4">
    <source>
        <dbReference type="ARBA" id="ARBA00022475"/>
    </source>
</evidence>
<gene>
    <name evidence="16" type="ORF">AT302_16495</name>
</gene>
<feature type="transmembrane region" description="Helical" evidence="14">
    <location>
        <begin position="152"/>
        <end position="172"/>
    </location>
</feature>
<organism evidence="16 17">
    <name type="scientific">Pandoraea norimbergensis</name>
    <dbReference type="NCBI Taxonomy" id="93219"/>
    <lineage>
        <taxon>Bacteria</taxon>
        <taxon>Pseudomonadati</taxon>
        <taxon>Pseudomonadota</taxon>
        <taxon>Betaproteobacteria</taxon>
        <taxon>Burkholderiales</taxon>
        <taxon>Burkholderiaceae</taxon>
        <taxon>Pandoraea</taxon>
    </lineage>
</organism>
<accession>A0ABM5WKY1</accession>
<evidence type="ECO:0000256" key="10">
    <source>
        <dbReference type="ARBA" id="ARBA00023004"/>
    </source>
</evidence>
<evidence type="ECO:0000256" key="9">
    <source>
        <dbReference type="ARBA" id="ARBA00022989"/>
    </source>
</evidence>
<evidence type="ECO:0000256" key="5">
    <source>
        <dbReference type="ARBA" id="ARBA00022617"/>
    </source>
</evidence>
<dbReference type="InterPro" id="IPR011577">
    <property type="entry name" value="Cyt_b561_bac/Ni-Hgenase"/>
</dbReference>
<keyword evidence="11 14" id="KW-0472">Membrane</keyword>
<keyword evidence="6 14" id="KW-0812">Transmembrane</keyword>
<dbReference type="InterPro" id="IPR052168">
    <property type="entry name" value="Cytochrome_b561_oxidase"/>
</dbReference>
<evidence type="ECO:0000256" key="3">
    <source>
        <dbReference type="ARBA" id="ARBA00022448"/>
    </source>
</evidence>
<proteinExistence type="inferred from homology"/>
<keyword evidence="10" id="KW-0408">Iron</keyword>
<keyword evidence="9 14" id="KW-1133">Transmembrane helix</keyword>
<dbReference type="PANTHER" id="PTHR30529:SF1">
    <property type="entry name" value="CYTOCHROME B561 HOMOLOG 2"/>
    <property type="match status" value="1"/>
</dbReference>
<feature type="domain" description="Cytochrome b561 bacterial/Ni-hydrogenase" evidence="15">
    <location>
        <begin position="36"/>
        <end position="220"/>
    </location>
</feature>
<evidence type="ECO:0000256" key="13">
    <source>
        <dbReference type="SAM" id="MobiDB-lite"/>
    </source>
</evidence>
<dbReference type="Proteomes" id="UP000060277">
    <property type="component" value="Chromosome"/>
</dbReference>
<sequence length="220" mass="24360">MPVVNPLPPSPASSASSSSSSRRHASGVALYEDAKYTRVAMLLHWAVALLMLGNVAIGQTIALLSDATLEKIDVRFWIDLHKSIGITVLGLAILRILWRVTHRPPALSHVFASWERASAHLVHWLLYVLIFALPLSGWAHDSAWVAASTHPLVLFGTFPFPRMGFLMAMSDASKDYWHGVLGNVHTYCAYSLYVLLALHVGGALKHQWIDRHSVLNRMLP</sequence>
<evidence type="ECO:0000256" key="2">
    <source>
        <dbReference type="ARBA" id="ARBA00004651"/>
    </source>
</evidence>
<keyword evidence="8" id="KW-0249">Electron transport</keyword>
<feature type="transmembrane region" description="Helical" evidence="14">
    <location>
        <begin position="184"/>
        <end position="204"/>
    </location>
</feature>
<dbReference type="Pfam" id="PF01292">
    <property type="entry name" value="Ni_hydr_CYTB"/>
    <property type="match status" value="1"/>
</dbReference>
<keyword evidence="17" id="KW-1185">Reference proteome</keyword>
<feature type="compositionally biased region" description="Pro residues" evidence="13">
    <location>
        <begin position="1"/>
        <end position="11"/>
    </location>
</feature>
<evidence type="ECO:0000313" key="17">
    <source>
        <dbReference type="Proteomes" id="UP000060277"/>
    </source>
</evidence>
<name>A0ABM5WKY1_9BURK</name>
<protein>
    <submittedName>
        <fullName evidence="16">Cytochrome B</fullName>
    </submittedName>
</protein>
<feature type="transmembrane region" description="Helical" evidence="14">
    <location>
        <begin position="42"/>
        <end position="64"/>
    </location>
</feature>
<evidence type="ECO:0000256" key="11">
    <source>
        <dbReference type="ARBA" id="ARBA00023136"/>
    </source>
</evidence>